<proteinExistence type="predicted"/>
<organism evidence="1 2">
    <name type="scientific">Phyllobacterium zundukense</name>
    <dbReference type="NCBI Taxonomy" id="1867719"/>
    <lineage>
        <taxon>Bacteria</taxon>
        <taxon>Pseudomonadati</taxon>
        <taxon>Pseudomonadota</taxon>
        <taxon>Alphaproteobacteria</taxon>
        <taxon>Hyphomicrobiales</taxon>
        <taxon>Phyllobacteriaceae</taxon>
        <taxon>Phyllobacterium</taxon>
    </lineage>
</organism>
<protein>
    <submittedName>
        <fullName evidence="1">Histidine phosphatase family protein</fullName>
    </submittedName>
</protein>
<accession>A0ACD4D1T0</accession>
<dbReference type="Proteomes" id="UP001061991">
    <property type="component" value="Chromosome"/>
</dbReference>
<name>A0ACD4D1T0_9HYPH</name>
<evidence type="ECO:0000313" key="2">
    <source>
        <dbReference type="Proteomes" id="UP001061991"/>
    </source>
</evidence>
<dbReference type="EMBL" id="CP104973">
    <property type="protein sequence ID" value="UXN59776.1"/>
    <property type="molecule type" value="Genomic_DNA"/>
</dbReference>
<sequence length="211" mass="22827">MALFFLSKSPSRLLRRMMLKQFRPWAISMYALFSLVVVVSHAYATDAAWARVQRGGYTILIQGADASGTLSPTVDSSADCSVTQTLSDRGRQLAQKLGARFAARGVRIDKVLTSSTCNARETARLSFSQITAEIFGPLDPLPGNEAVKQAQIDQIRAAIVAFKGLGNLVMMTDRANIIALTGITPRPTEAVVVSKAEEGETIHIAGRIIFD</sequence>
<gene>
    <name evidence="1" type="ORF">N8E88_24905</name>
</gene>
<reference evidence="1" key="1">
    <citation type="submission" date="2022-09" db="EMBL/GenBank/DDBJ databases">
        <title>Interaction between co-microsymbionts with complementary sets of symbiotic genes in legume-rhizobium systems.</title>
        <authorList>
            <person name="Safronova V."/>
            <person name="Sazanova A."/>
            <person name="Afonin A."/>
            <person name="Chirak E."/>
        </authorList>
    </citation>
    <scope>NUCLEOTIDE SEQUENCE</scope>
    <source>
        <strain evidence="1">A18/3m</strain>
    </source>
</reference>
<evidence type="ECO:0000313" key="1">
    <source>
        <dbReference type="EMBL" id="UXN59776.1"/>
    </source>
</evidence>
<keyword evidence="2" id="KW-1185">Reference proteome</keyword>